<evidence type="ECO:0000313" key="2">
    <source>
        <dbReference type="Proteomes" id="UP001057402"/>
    </source>
</evidence>
<protein>
    <submittedName>
        <fullName evidence="1">Uncharacterized protein</fullName>
    </submittedName>
</protein>
<sequence>MVKTKEGSSDRLGVPARERQPRLSSNNRRTIFGGISMEAIISLLQPWLETSLREAVREEVIRAIYRDCNPSMGPLNLPGSSGICNLELRFVGVVPRTLYHGNPIETDGGTPLQIVLVDRATGERVISGPLSSLKVEIVVLSSEFVSPDEREDWTADEFDRSVMREREGRRPLLTGETNVILVGGVGALGTVMFTDNSSWTRNKTFQLGARVTRKMQTETRVREAVSNPFSVKEHRGEKFKKHFPPFPHDDVWRLVQIRKDGPLHDRLRLHGIVTVIDFLRQYEVDPSALKSILGHGVSTRSWNTIVAHAKACAVDGGKFYTCNFMSESVVLFFNSVYRVIGATFGGHDFVALENFTVDQKEIVESLKTEAHAKRDEWLLVDAAAVCAPNLQQDDLSNGSPIVHQGRYGVIPAPILLPASSNYGAAGYTHEENWQSPKINQPFRILNLGEADNVCQGEQGYDDGAALLECLLQGDDEHCQWQPGSSSCPAWADGPTPPGGGGGGMNSNRSSLTSLDTLGSTSLLPNMDYKVVEQLPPRGSDDAVF</sequence>
<comment type="caution">
    <text evidence="1">The sequence shown here is derived from an EMBL/GenBank/DDBJ whole genome shotgun (WGS) entry which is preliminary data.</text>
</comment>
<keyword evidence="2" id="KW-1185">Reference proteome</keyword>
<reference evidence="2" key="1">
    <citation type="journal article" date="2023" name="Front. Plant Sci.">
        <title>Chromosomal-level genome assembly of Melastoma candidum provides insights into trichome evolution.</title>
        <authorList>
            <person name="Zhong Y."/>
            <person name="Wu W."/>
            <person name="Sun C."/>
            <person name="Zou P."/>
            <person name="Liu Y."/>
            <person name="Dai S."/>
            <person name="Zhou R."/>
        </authorList>
    </citation>
    <scope>NUCLEOTIDE SEQUENCE [LARGE SCALE GENOMIC DNA]</scope>
</reference>
<evidence type="ECO:0000313" key="1">
    <source>
        <dbReference type="EMBL" id="KAI4378067.1"/>
    </source>
</evidence>
<accession>A0ACB9RQ43</accession>
<proteinExistence type="predicted"/>
<gene>
    <name evidence="1" type="ORF">MLD38_015604</name>
</gene>
<dbReference type="EMBL" id="CM042883">
    <property type="protein sequence ID" value="KAI4378067.1"/>
    <property type="molecule type" value="Genomic_DNA"/>
</dbReference>
<dbReference type="Proteomes" id="UP001057402">
    <property type="component" value="Chromosome 4"/>
</dbReference>
<organism evidence="1 2">
    <name type="scientific">Melastoma candidum</name>
    <dbReference type="NCBI Taxonomy" id="119954"/>
    <lineage>
        <taxon>Eukaryota</taxon>
        <taxon>Viridiplantae</taxon>
        <taxon>Streptophyta</taxon>
        <taxon>Embryophyta</taxon>
        <taxon>Tracheophyta</taxon>
        <taxon>Spermatophyta</taxon>
        <taxon>Magnoliopsida</taxon>
        <taxon>eudicotyledons</taxon>
        <taxon>Gunneridae</taxon>
        <taxon>Pentapetalae</taxon>
        <taxon>rosids</taxon>
        <taxon>malvids</taxon>
        <taxon>Myrtales</taxon>
        <taxon>Melastomataceae</taxon>
        <taxon>Melastomatoideae</taxon>
        <taxon>Melastomateae</taxon>
        <taxon>Melastoma</taxon>
    </lineage>
</organism>
<name>A0ACB9RQ43_9MYRT</name>